<keyword evidence="2" id="KW-1133">Transmembrane helix</keyword>
<sequence precursor="true">MIAQEIIWGAPQWAAPASIVAIVLAAFVVYGYVTSAGNRGVRLAAATLKVLAIALVAICLVEPMKRGTRPRPRANVLPIMVDTSQSMQVSSGGSDQSRFQDVVAKLGDDAPWLGRLGQSFDVRRYRFDRRLENVASFEEMAADGTSSSLATSLGSLAQRFRDRPVGGAIVFTDGNLTDADSESAPNWAELGFPVYPVVPRLATELTDIRIVDVSVRTTDFESAPTTVVIHVESTGLPKQQAVVQLATIEGKVIEEQTVDLGVEQDAAEVKFRFRPEQSGLGFYRAAVFSEIDRNNVLGNESRAKGNRNDSRASDVASRDVKSDEASSDDRISAIGEATLVNNRRLVTVDRGAGPYRVLYVAGRPNWEFKFLRRAMDADAEIQLVGLIRIANKETKFSFRDRGVSETNPLFAGLGADEEDLATQYDEPVILRFGVKESEELSEGFPDSDEELFSYHGVVLDDVETSFFSQDQLLRLRRFVSARGGGLLMLGGAESFAGKSFADSPLGELSPVYAPRASDLVASAKSDSGGDAIFNANDQGRVSLTREGLLQPWMRLRDTEHAEQERLAAMPEFRTVNPVGDVKPGASRLATVGSNASTTDDRGAARSGATAMAVQRFGKGRTAAIPVGDLWRWSMHSGVNAGSRRNVSSVPDGHPTQSEDLGQAWRQTMRWLVGEVPGRVELNVDVAGDPSGPADLVVQVRDPAYLAMDNASVELVVTPVGGESVTLAATADDTQAGVYRSEYWPRVAGGHRVVATVTAPDGTEVGVDVSGWTSKLGVAEFETLGANDAFLSQLARETGGEVIPLDQLESFADSLPNRKVPVTETWVYPIWHRTWVMLLVIGCLCGEWGLRRWKGLA</sequence>
<dbReference type="RefSeq" id="WP_145170158.1">
    <property type="nucleotide sequence ID" value="NZ_CP036525.1"/>
</dbReference>
<feature type="transmembrane region" description="Helical" evidence="2">
    <location>
        <begin position="13"/>
        <end position="33"/>
    </location>
</feature>
<dbReference type="Proteomes" id="UP000318538">
    <property type="component" value="Chromosome"/>
</dbReference>
<protein>
    <recommendedName>
        <fullName evidence="5">Glutamine amidotransferase domain-containing protein</fullName>
    </recommendedName>
</protein>
<evidence type="ECO:0000256" key="2">
    <source>
        <dbReference type="SAM" id="Phobius"/>
    </source>
</evidence>
<evidence type="ECO:0000313" key="3">
    <source>
        <dbReference type="EMBL" id="QDT04514.1"/>
    </source>
</evidence>
<keyword evidence="2" id="KW-0812">Transmembrane</keyword>
<dbReference type="PANTHER" id="PTHR37947:SF1">
    <property type="entry name" value="BLL2462 PROTEIN"/>
    <property type="match status" value="1"/>
</dbReference>
<dbReference type="EMBL" id="CP036525">
    <property type="protein sequence ID" value="QDT04514.1"/>
    <property type="molecule type" value="Genomic_DNA"/>
</dbReference>
<reference evidence="3 4" key="1">
    <citation type="submission" date="2019-02" db="EMBL/GenBank/DDBJ databases">
        <title>Deep-cultivation of Planctomycetes and their phenomic and genomic characterization uncovers novel biology.</title>
        <authorList>
            <person name="Wiegand S."/>
            <person name="Jogler M."/>
            <person name="Boedeker C."/>
            <person name="Pinto D."/>
            <person name="Vollmers J."/>
            <person name="Rivas-Marin E."/>
            <person name="Kohn T."/>
            <person name="Peeters S.H."/>
            <person name="Heuer A."/>
            <person name="Rast P."/>
            <person name="Oberbeckmann S."/>
            <person name="Bunk B."/>
            <person name="Jeske O."/>
            <person name="Meyerdierks A."/>
            <person name="Storesund J.E."/>
            <person name="Kallscheuer N."/>
            <person name="Luecker S."/>
            <person name="Lage O.M."/>
            <person name="Pohl T."/>
            <person name="Merkel B.J."/>
            <person name="Hornburger P."/>
            <person name="Mueller R.-W."/>
            <person name="Bruemmer F."/>
            <person name="Labrenz M."/>
            <person name="Spormann A.M."/>
            <person name="Op den Camp H."/>
            <person name="Overmann J."/>
            <person name="Amann R."/>
            <person name="Jetten M.S.M."/>
            <person name="Mascher T."/>
            <person name="Medema M.H."/>
            <person name="Devos D.P."/>
            <person name="Kaster A.-K."/>
            <person name="Ovreas L."/>
            <person name="Rohde M."/>
            <person name="Galperin M.Y."/>
            <person name="Jogler C."/>
        </authorList>
    </citation>
    <scope>NUCLEOTIDE SEQUENCE [LARGE SCALE GENOMIC DNA]</scope>
    <source>
        <strain evidence="3 4">K22_7</strain>
    </source>
</reference>
<keyword evidence="2" id="KW-0472">Membrane</keyword>
<name>A0A517NBK0_9BACT</name>
<dbReference type="PANTHER" id="PTHR37947">
    <property type="entry name" value="BLL2462 PROTEIN"/>
    <property type="match status" value="1"/>
</dbReference>
<organism evidence="3 4">
    <name type="scientific">Rubripirellula lacrimiformis</name>
    <dbReference type="NCBI Taxonomy" id="1930273"/>
    <lineage>
        <taxon>Bacteria</taxon>
        <taxon>Pseudomonadati</taxon>
        <taxon>Planctomycetota</taxon>
        <taxon>Planctomycetia</taxon>
        <taxon>Pirellulales</taxon>
        <taxon>Pirellulaceae</taxon>
        <taxon>Rubripirellula</taxon>
    </lineage>
</organism>
<evidence type="ECO:0000313" key="4">
    <source>
        <dbReference type="Proteomes" id="UP000318538"/>
    </source>
</evidence>
<gene>
    <name evidence="3" type="ORF">K227x_29060</name>
</gene>
<dbReference type="InterPro" id="IPR029062">
    <property type="entry name" value="Class_I_gatase-like"/>
</dbReference>
<accession>A0A517NBK0</accession>
<keyword evidence="4" id="KW-1185">Reference proteome</keyword>
<dbReference type="KEGG" id="rlc:K227x_29060"/>
<feature type="compositionally biased region" description="Basic and acidic residues" evidence="1">
    <location>
        <begin position="301"/>
        <end position="327"/>
    </location>
</feature>
<proteinExistence type="predicted"/>
<evidence type="ECO:0008006" key="5">
    <source>
        <dbReference type="Google" id="ProtNLM"/>
    </source>
</evidence>
<evidence type="ECO:0000256" key="1">
    <source>
        <dbReference type="SAM" id="MobiDB-lite"/>
    </source>
</evidence>
<dbReference type="AlphaFoldDB" id="A0A517NBK0"/>
<feature type="transmembrane region" description="Helical" evidence="2">
    <location>
        <begin position="45"/>
        <end position="64"/>
    </location>
</feature>
<dbReference type="OrthoDB" id="9781333at2"/>
<dbReference type="SUPFAM" id="SSF52317">
    <property type="entry name" value="Class I glutamine amidotransferase-like"/>
    <property type="match status" value="1"/>
</dbReference>
<feature type="region of interest" description="Disordered" evidence="1">
    <location>
        <begin position="299"/>
        <end position="327"/>
    </location>
</feature>
<dbReference type="Gene3D" id="3.40.50.880">
    <property type="match status" value="1"/>
</dbReference>